<gene>
    <name evidence="1" type="ORF">CEXT_640011</name>
</gene>
<accession>A0AAV4PJ66</accession>
<keyword evidence="2" id="KW-1185">Reference proteome</keyword>
<dbReference type="AlphaFoldDB" id="A0AAV4PJ66"/>
<dbReference type="Proteomes" id="UP001054945">
    <property type="component" value="Unassembled WGS sequence"/>
</dbReference>
<reference evidence="1 2" key="1">
    <citation type="submission" date="2021-06" db="EMBL/GenBank/DDBJ databases">
        <title>Caerostris extrusa draft genome.</title>
        <authorList>
            <person name="Kono N."/>
            <person name="Arakawa K."/>
        </authorList>
    </citation>
    <scope>NUCLEOTIDE SEQUENCE [LARGE SCALE GENOMIC DNA]</scope>
</reference>
<evidence type="ECO:0000313" key="1">
    <source>
        <dbReference type="EMBL" id="GIX97164.1"/>
    </source>
</evidence>
<protein>
    <submittedName>
        <fullName evidence="1">Uncharacterized protein</fullName>
    </submittedName>
</protein>
<evidence type="ECO:0000313" key="2">
    <source>
        <dbReference type="Proteomes" id="UP001054945"/>
    </source>
</evidence>
<name>A0AAV4PJ66_CAEEX</name>
<dbReference type="EMBL" id="BPLR01004745">
    <property type="protein sequence ID" value="GIX97164.1"/>
    <property type="molecule type" value="Genomic_DNA"/>
</dbReference>
<organism evidence="1 2">
    <name type="scientific">Caerostris extrusa</name>
    <name type="common">Bark spider</name>
    <name type="synonym">Caerostris bankana</name>
    <dbReference type="NCBI Taxonomy" id="172846"/>
    <lineage>
        <taxon>Eukaryota</taxon>
        <taxon>Metazoa</taxon>
        <taxon>Ecdysozoa</taxon>
        <taxon>Arthropoda</taxon>
        <taxon>Chelicerata</taxon>
        <taxon>Arachnida</taxon>
        <taxon>Araneae</taxon>
        <taxon>Araneomorphae</taxon>
        <taxon>Entelegynae</taxon>
        <taxon>Araneoidea</taxon>
        <taxon>Araneidae</taxon>
        <taxon>Caerostris</taxon>
    </lineage>
</organism>
<proteinExistence type="predicted"/>
<sequence length="92" mass="10946">MAVRYLEIRLPQLRDPYQVALVTYALLEARSVEAELVLSKCDLLLTHPSCHHRLNECHSELMNSCERHQEYESCEIEFESWRHRVYGDDRTL</sequence>
<dbReference type="Gene3D" id="1.50.10.20">
    <property type="match status" value="1"/>
</dbReference>
<comment type="caution">
    <text evidence="1">The sequence shown here is derived from an EMBL/GenBank/DDBJ whole genome shotgun (WGS) entry which is preliminary data.</text>
</comment>